<feature type="transmembrane region" description="Helical" evidence="6">
    <location>
        <begin position="86"/>
        <end position="106"/>
    </location>
</feature>
<proteinExistence type="inferred from homology"/>
<feature type="transmembrane region" description="Helical" evidence="6">
    <location>
        <begin position="161"/>
        <end position="186"/>
    </location>
</feature>
<gene>
    <name evidence="8" type="ORF">DLM65_12410</name>
</gene>
<comment type="similarity">
    <text evidence="2">Belongs to the DsbD family.</text>
</comment>
<comment type="caution">
    <text evidence="8">The sequence shown here is derived from an EMBL/GenBank/DDBJ whole genome shotgun (WGS) entry which is preliminary data.</text>
</comment>
<dbReference type="AlphaFoldDB" id="A0A2W6ALM1"/>
<feature type="transmembrane region" description="Helical" evidence="6">
    <location>
        <begin position="207"/>
        <end position="227"/>
    </location>
</feature>
<evidence type="ECO:0000259" key="7">
    <source>
        <dbReference type="Pfam" id="PF02683"/>
    </source>
</evidence>
<evidence type="ECO:0000256" key="2">
    <source>
        <dbReference type="ARBA" id="ARBA00006143"/>
    </source>
</evidence>
<feature type="transmembrane region" description="Helical" evidence="6">
    <location>
        <begin position="6"/>
        <end position="27"/>
    </location>
</feature>
<dbReference type="InterPro" id="IPR051790">
    <property type="entry name" value="Cytochrome_c-biogenesis_DsbD"/>
</dbReference>
<evidence type="ECO:0000256" key="1">
    <source>
        <dbReference type="ARBA" id="ARBA00004141"/>
    </source>
</evidence>
<reference evidence="8 9" key="1">
    <citation type="journal article" date="2017" name="Nature">
        <title>Atmospheric trace gases support primary production in Antarctic desert surface soil.</title>
        <authorList>
            <person name="Ji M."/>
            <person name="Greening C."/>
            <person name="Vanwonterghem I."/>
            <person name="Carere C.R."/>
            <person name="Bay S.K."/>
            <person name="Steen J.A."/>
            <person name="Montgomery K."/>
            <person name="Lines T."/>
            <person name="Beardall J."/>
            <person name="van Dorst J."/>
            <person name="Snape I."/>
            <person name="Stott M.B."/>
            <person name="Hugenholtz P."/>
            <person name="Ferrari B.C."/>
        </authorList>
    </citation>
    <scope>NUCLEOTIDE SEQUENCE [LARGE SCALE GENOMIC DNA]</scope>
    <source>
        <strain evidence="8">RRmetagenome_bin12</strain>
    </source>
</reference>
<dbReference type="InterPro" id="IPR003834">
    <property type="entry name" value="Cyt_c_assmbl_TM_dom"/>
</dbReference>
<organism evidence="8 9">
    <name type="scientific">Candidatus Aeolococcus gillhamiae</name>
    <dbReference type="NCBI Taxonomy" id="3127015"/>
    <lineage>
        <taxon>Bacteria</taxon>
        <taxon>Bacillati</taxon>
        <taxon>Candidatus Dormiibacterota</taxon>
        <taxon>Candidatus Dormibacteria</taxon>
        <taxon>Candidatus Aeolococcales</taxon>
        <taxon>Candidatus Aeolococcaceae</taxon>
        <taxon>Candidatus Aeolococcus</taxon>
    </lineage>
</organism>
<feature type="domain" description="Cytochrome C biogenesis protein transmembrane" evidence="7">
    <location>
        <begin position="9"/>
        <end position="198"/>
    </location>
</feature>
<evidence type="ECO:0000256" key="3">
    <source>
        <dbReference type="ARBA" id="ARBA00022692"/>
    </source>
</evidence>
<evidence type="ECO:0000313" key="9">
    <source>
        <dbReference type="Proteomes" id="UP000248724"/>
    </source>
</evidence>
<feature type="transmembrane region" description="Helical" evidence="6">
    <location>
        <begin position="56"/>
        <end position="80"/>
    </location>
</feature>
<dbReference type="PANTHER" id="PTHR31272:SF4">
    <property type="entry name" value="CYTOCHROME C-TYPE BIOGENESIS PROTEIN HI_1454-RELATED"/>
    <property type="match status" value="1"/>
</dbReference>
<keyword evidence="3 6" id="KW-0812">Transmembrane</keyword>
<keyword evidence="5 6" id="KW-0472">Membrane</keyword>
<dbReference type="Pfam" id="PF02683">
    <property type="entry name" value="DsbD_TM"/>
    <property type="match status" value="1"/>
</dbReference>
<accession>A0A2W6ALM1</accession>
<evidence type="ECO:0000313" key="8">
    <source>
        <dbReference type="EMBL" id="PZR78621.1"/>
    </source>
</evidence>
<name>A0A2W6ALM1_9BACT</name>
<sequence>MSTVALPVLAVLAGLVSITSPCCLPLIPSYVSYVSSLPVGELPQADARRLALQSSLLFVAGFTIVFTILGLTASVVGTALLRNLPAITRVAGVFILAMGLAALGVIPRGWLQRELRLDPHRLPRGRLGALPLGMAFAAGWTPCIGPVLAAILALAASSGSALGGGALLALYSMGLGVPFVAIAVGYQRLGRSLGWLRRHGRAIERAGGVLLVVVGLGYVSGQWVALFRPLQRWFAGLGWPPI</sequence>
<evidence type="ECO:0000256" key="5">
    <source>
        <dbReference type="ARBA" id="ARBA00023136"/>
    </source>
</evidence>
<dbReference type="Proteomes" id="UP000248724">
    <property type="component" value="Unassembled WGS sequence"/>
</dbReference>
<protein>
    <submittedName>
        <fullName evidence="8">Cytochrome C biogenesis protein</fullName>
    </submittedName>
</protein>
<dbReference type="GO" id="GO:0017004">
    <property type="term" value="P:cytochrome complex assembly"/>
    <property type="evidence" value="ECO:0007669"/>
    <property type="project" value="InterPro"/>
</dbReference>
<dbReference type="PANTHER" id="PTHR31272">
    <property type="entry name" value="CYTOCHROME C-TYPE BIOGENESIS PROTEIN HI_1454-RELATED"/>
    <property type="match status" value="1"/>
</dbReference>
<keyword evidence="4 6" id="KW-1133">Transmembrane helix</keyword>
<evidence type="ECO:0000256" key="4">
    <source>
        <dbReference type="ARBA" id="ARBA00022989"/>
    </source>
</evidence>
<dbReference type="EMBL" id="QHBU01000253">
    <property type="protein sequence ID" value="PZR78621.1"/>
    <property type="molecule type" value="Genomic_DNA"/>
</dbReference>
<feature type="transmembrane region" description="Helical" evidence="6">
    <location>
        <begin position="127"/>
        <end position="155"/>
    </location>
</feature>
<dbReference type="GO" id="GO:0016020">
    <property type="term" value="C:membrane"/>
    <property type="evidence" value="ECO:0007669"/>
    <property type="project" value="UniProtKB-SubCell"/>
</dbReference>
<comment type="subcellular location">
    <subcellularLocation>
        <location evidence="1">Membrane</location>
        <topology evidence="1">Multi-pass membrane protein</topology>
    </subcellularLocation>
</comment>
<evidence type="ECO:0000256" key="6">
    <source>
        <dbReference type="SAM" id="Phobius"/>
    </source>
</evidence>